<dbReference type="KEGG" id="moz:MoryE10_04870"/>
<organism evidence="3 4">
    <name type="scientific">Methylogaea oryzae</name>
    <dbReference type="NCBI Taxonomy" id="1295382"/>
    <lineage>
        <taxon>Bacteria</taxon>
        <taxon>Pseudomonadati</taxon>
        <taxon>Pseudomonadota</taxon>
        <taxon>Gammaproteobacteria</taxon>
        <taxon>Methylococcales</taxon>
        <taxon>Methylococcaceae</taxon>
        <taxon>Methylogaea</taxon>
    </lineage>
</organism>
<feature type="region of interest" description="Disordered" evidence="1">
    <location>
        <begin position="235"/>
        <end position="261"/>
    </location>
</feature>
<dbReference type="Pfam" id="PF06804">
    <property type="entry name" value="Lipoprotein_18"/>
    <property type="match status" value="1"/>
</dbReference>
<evidence type="ECO:0000313" key="3">
    <source>
        <dbReference type="EMBL" id="BBL69881.1"/>
    </source>
</evidence>
<proteinExistence type="predicted"/>
<gene>
    <name evidence="3" type="ORF">MoryE10_04870</name>
</gene>
<accession>A0A8D5AH41</accession>
<dbReference type="Proteomes" id="UP000824988">
    <property type="component" value="Chromosome"/>
</dbReference>
<sequence>MNVMNRFLKATTASALAMGLSACSTVQSWFPDKQKEYRYSTEIPPLEIPPNLVGTMDGPPGYADEPPEPVPAAAAAGTAAAGAAPPSPAGAIADSPIGKYRPSPVGAELTAVLAKDSTSPHIAIEAPFPNAWTMVDKAINRLRLEIKDKNRSQKVLYVYYSENAKPFEPSWSDDLLAPFGGSKHRDDEREYQVRLEDLGDVLTKVRVFDGAGEKAQAEGEGYQLLQLIQKKIVALSEPEPDRRRGETTPENERPGDEEDAP</sequence>
<reference evidence="3" key="1">
    <citation type="submission" date="2019-06" db="EMBL/GenBank/DDBJ databases">
        <title>Complete genome sequence of Methylogaea oryzae strain JCM16910.</title>
        <authorList>
            <person name="Asakawa S."/>
        </authorList>
    </citation>
    <scope>NUCLEOTIDE SEQUENCE</scope>
    <source>
        <strain evidence="3">E10</strain>
    </source>
</reference>
<name>A0A8D5AH41_9GAMM</name>
<protein>
    <recommendedName>
        <fullName evidence="5">Outer membrane protein assembly factor BamC</fullName>
    </recommendedName>
</protein>
<dbReference type="PROSITE" id="PS51257">
    <property type="entry name" value="PROKAR_LIPOPROTEIN"/>
    <property type="match status" value="1"/>
</dbReference>
<feature type="signal peptide" evidence="2">
    <location>
        <begin position="1"/>
        <end position="17"/>
    </location>
</feature>
<feature type="chain" id="PRO_5034846069" description="Outer membrane protein assembly factor BamC" evidence="2">
    <location>
        <begin position="18"/>
        <end position="261"/>
    </location>
</feature>
<keyword evidence="2" id="KW-0732">Signal</keyword>
<evidence type="ECO:0000256" key="1">
    <source>
        <dbReference type="SAM" id="MobiDB-lite"/>
    </source>
</evidence>
<dbReference type="InterPro" id="IPR010653">
    <property type="entry name" value="NlpB/DapX"/>
</dbReference>
<dbReference type="EMBL" id="AP019782">
    <property type="protein sequence ID" value="BBL69881.1"/>
    <property type="molecule type" value="Genomic_DNA"/>
</dbReference>
<feature type="compositionally biased region" description="Basic and acidic residues" evidence="1">
    <location>
        <begin position="239"/>
        <end position="254"/>
    </location>
</feature>
<feature type="region of interest" description="Disordered" evidence="1">
    <location>
        <begin position="48"/>
        <end position="88"/>
    </location>
</feature>
<feature type="compositionally biased region" description="Low complexity" evidence="1">
    <location>
        <begin position="71"/>
        <end position="88"/>
    </location>
</feature>
<evidence type="ECO:0000256" key="2">
    <source>
        <dbReference type="SAM" id="SignalP"/>
    </source>
</evidence>
<evidence type="ECO:0000313" key="4">
    <source>
        <dbReference type="Proteomes" id="UP000824988"/>
    </source>
</evidence>
<dbReference type="AlphaFoldDB" id="A0A8D5AH41"/>
<evidence type="ECO:0008006" key="5">
    <source>
        <dbReference type="Google" id="ProtNLM"/>
    </source>
</evidence>
<keyword evidence="4" id="KW-1185">Reference proteome</keyword>